<keyword evidence="3" id="KW-1185">Reference proteome</keyword>
<dbReference type="SUPFAM" id="SSF53474">
    <property type="entry name" value="alpha/beta-Hydrolases"/>
    <property type="match status" value="1"/>
</dbReference>
<evidence type="ECO:0000259" key="1">
    <source>
        <dbReference type="Pfam" id="PF06259"/>
    </source>
</evidence>
<reference evidence="2 3" key="1">
    <citation type="submission" date="2023-03" db="EMBL/GenBank/DDBJ databases">
        <title>Isolation and description of six Streptomyces strains from soil environments, able to metabolize different microbial glucans.</title>
        <authorList>
            <person name="Widen T."/>
            <person name="Larsbrink J."/>
        </authorList>
    </citation>
    <scope>NUCLEOTIDE SEQUENCE [LARGE SCALE GENOMIC DNA]</scope>
    <source>
        <strain evidence="2 3">Mut1</strain>
    </source>
</reference>
<evidence type="ECO:0000313" key="2">
    <source>
        <dbReference type="EMBL" id="WLQ35233.1"/>
    </source>
</evidence>
<sequence>MTVPSSTLTWAQLRDLKCAELEEAADGWGKASNRADAGRDRIEKQLLTGLRETQQGAAADAAVSRLRQMGRNLQYVYTECGLVRTALNSLAHEMRAQQKVLRNALDDAESLKFTVHADGSVTYPEGGEGLIDGKPLPGGTARVNTMPGLLPPSGLVAPNPNAAKAQDIADRVTKAVRTAAEIDWRFTRVLRRLKAEEGLKVPDRTWTDAAGDAAAVRDAARGYLKSRIPHDAPPAARGEWWAHLTDEQREEYLAVYPDQIGNLDGIPATVRDTANRDNLQLLIGKLEGRDDETSHVRLAGLREIDRQLRSDGRPPMYLLGIGDEGNGRAIVSFGNPDTARNVAAYVPGLNTALDEEFATGDLKRARDTAIGAKEMNPDATVASIVWLGYDAPQASLDDLAGDLEVAGESSARKGAAAYNEFMAGISATNENADPHVTAIGHSYGSLTVGIAAQQGGGIPGADDVVLVGSPGVGAHSAEELGVGRDHVFVGAAENDPVTKLPNSREASGLGTGIVGGASMGFSLGMTGGPVGAVIGGAVGGIAGGSMGYAAQDAQTEESDVWFGTDPAHRDFGANRFAVDDGPRLLERGHRPAEAHSNYFDPAKDQLSADNIARIVADRSGGIERGQPR</sequence>
<feature type="domain" description="DUF1023" evidence="1">
    <location>
        <begin position="325"/>
        <end position="502"/>
    </location>
</feature>
<accession>A0ABY9HMH5</accession>
<dbReference type="Proteomes" id="UP001239522">
    <property type="component" value="Chromosome"/>
</dbReference>
<name>A0ABY9HMH5_9ACTN</name>
<dbReference type="InterPro" id="IPR010427">
    <property type="entry name" value="DUF1023"/>
</dbReference>
<protein>
    <submittedName>
        <fullName evidence="2">Alpha/beta hydrolase</fullName>
    </submittedName>
</protein>
<keyword evidence="2" id="KW-0378">Hydrolase</keyword>
<dbReference type="InterPro" id="IPR029058">
    <property type="entry name" value="AB_hydrolase_fold"/>
</dbReference>
<evidence type="ECO:0000313" key="3">
    <source>
        <dbReference type="Proteomes" id="UP001239522"/>
    </source>
</evidence>
<dbReference type="GO" id="GO:0016787">
    <property type="term" value="F:hydrolase activity"/>
    <property type="evidence" value="ECO:0007669"/>
    <property type="project" value="UniProtKB-KW"/>
</dbReference>
<dbReference type="EMBL" id="CP120997">
    <property type="protein sequence ID" value="WLQ35233.1"/>
    <property type="molecule type" value="Genomic_DNA"/>
</dbReference>
<proteinExistence type="predicted"/>
<dbReference type="RefSeq" id="WP_306055894.1">
    <property type="nucleotide sequence ID" value="NZ_CP120997.1"/>
</dbReference>
<dbReference type="Pfam" id="PF06259">
    <property type="entry name" value="Abhydrolase_8"/>
    <property type="match status" value="1"/>
</dbReference>
<gene>
    <name evidence="2" type="ORF">P8A18_18215</name>
</gene>
<organism evidence="2 3">
    <name type="scientific">Streptomyces castrisilvae</name>
    <dbReference type="NCBI Taxonomy" id="3033811"/>
    <lineage>
        <taxon>Bacteria</taxon>
        <taxon>Bacillati</taxon>
        <taxon>Actinomycetota</taxon>
        <taxon>Actinomycetes</taxon>
        <taxon>Kitasatosporales</taxon>
        <taxon>Streptomycetaceae</taxon>
        <taxon>Streptomyces</taxon>
    </lineage>
</organism>